<organism evidence="2 3">
    <name type="scientific">Geosporobacter ferrireducens</name>
    <dbReference type="NCBI Taxonomy" id="1424294"/>
    <lineage>
        <taxon>Bacteria</taxon>
        <taxon>Bacillati</taxon>
        <taxon>Bacillota</taxon>
        <taxon>Clostridia</taxon>
        <taxon>Peptostreptococcales</taxon>
        <taxon>Thermotaleaceae</taxon>
        <taxon>Geosporobacter</taxon>
    </lineage>
</organism>
<feature type="transmembrane region" description="Helical" evidence="1">
    <location>
        <begin position="39"/>
        <end position="64"/>
    </location>
</feature>
<gene>
    <name evidence="2" type="ORF">Gferi_20430</name>
</gene>
<keyword evidence="1" id="KW-0472">Membrane</keyword>
<name>A0A1D8GLB4_9FIRM</name>
<keyword evidence="1" id="KW-1133">Transmembrane helix</keyword>
<keyword evidence="3" id="KW-1185">Reference proteome</keyword>
<keyword evidence="1" id="KW-0812">Transmembrane</keyword>
<dbReference type="EMBL" id="CP017269">
    <property type="protein sequence ID" value="AOT71693.1"/>
    <property type="molecule type" value="Genomic_DNA"/>
</dbReference>
<evidence type="ECO:0000313" key="2">
    <source>
        <dbReference type="EMBL" id="AOT71693.1"/>
    </source>
</evidence>
<proteinExistence type="predicted"/>
<evidence type="ECO:0000313" key="3">
    <source>
        <dbReference type="Proteomes" id="UP000095743"/>
    </source>
</evidence>
<dbReference type="RefSeq" id="WP_069979801.1">
    <property type="nucleotide sequence ID" value="NZ_CP017269.1"/>
</dbReference>
<dbReference type="AlphaFoldDB" id="A0A1D8GLB4"/>
<evidence type="ECO:0000256" key="1">
    <source>
        <dbReference type="SAM" id="Phobius"/>
    </source>
</evidence>
<sequence length="82" mass="9388">MKAFFRNLFIVAIVSYLLHYAWEYWQCGIFYATDDSPAHALLMASATFGDMVMSIFLYALLAVVATDVAWIRKLWNTACILI</sequence>
<protein>
    <submittedName>
        <fullName evidence="2">Uncharacterized protein</fullName>
    </submittedName>
</protein>
<dbReference type="KEGG" id="gfe:Gferi_20430"/>
<dbReference type="Proteomes" id="UP000095743">
    <property type="component" value="Chromosome"/>
</dbReference>
<dbReference type="OrthoDB" id="2969855at2"/>
<reference evidence="2 3" key="1">
    <citation type="submission" date="2016-09" db="EMBL/GenBank/DDBJ databases">
        <title>Genomic analysis reveals versatility of anaerobic energy metabolism of Geosporobacter ferrireducens IRF9 of phylum Firmicutes.</title>
        <authorList>
            <person name="Kim S.-J."/>
        </authorList>
    </citation>
    <scope>NUCLEOTIDE SEQUENCE [LARGE SCALE GENOMIC DNA]</scope>
    <source>
        <strain evidence="2 3">IRF9</strain>
    </source>
</reference>
<accession>A0A1D8GLB4</accession>